<keyword evidence="3 6" id="KW-0812">Transmembrane</keyword>
<feature type="transmembrane region" description="Helical" evidence="6">
    <location>
        <begin position="511"/>
        <end position="531"/>
    </location>
</feature>
<feature type="transmembrane region" description="Helical" evidence="6">
    <location>
        <begin position="199"/>
        <end position="218"/>
    </location>
</feature>
<dbReference type="PANTHER" id="PTHR30287:SF1">
    <property type="entry name" value="INNER MEMBRANE PROTEIN"/>
    <property type="match status" value="1"/>
</dbReference>
<comment type="subcellular location">
    <subcellularLocation>
        <location evidence="1">Cell membrane</location>
        <topology evidence="1">Multi-pass membrane protein</topology>
    </subcellularLocation>
</comment>
<dbReference type="PANTHER" id="PTHR30287">
    <property type="entry name" value="MEMBRANE COMPONENT OF PREDICTED ABC SUPERFAMILY METABOLITE UPTAKE TRANSPORTER"/>
    <property type="match status" value="1"/>
</dbReference>
<evidence type="ECO:0000256" key="4">
    <source>
        <dbReference type="ARBA" id="ARBA00022989"/>
    </source>
</evidence>
<dbReference type="Proteomes" id="UP000307808">
    <property type="component" value="Unassembled WGS sequence"/>
</dbReference>
<feature type="transmembrane region" description="Helical" evidence="6">
    <location>
        <begin position="12"/>
        <end position="40"/>
    </location>
</feature>
<feature type="transmembrane region" description="Helical" evidence="6">
    <location>
        <begin position="552"/>
        <end position="579"/>
    </location>
</feature>
<evidence type="ECO:0000313" key="9">
    <source>
        <dbReference type="Proteomes" id="UP000307808"/>
    </source>
</evidence>
<dbReference type="EMBL" id="SZPY01000004">
    <property type="protein sequence ID" value="TKI60829.1"/>
    <property type="molecule type" value="Genomic_DNA"/>
</dbReference>
<evidence type="ECO:0000256" key="2">
    <source>
        <dbReference type="ARBA" id="ARBA00022475"/>
    </source>
</evidence>
<evidence type="ECO:0000256" key="6">
    <source>
        <dbReference type="SAM" id="Phobius"/>
    </source>
</evidence>
<organism evidence="8 9">
    <name type="scientific">Nocardioides jishulii</name>
    <dbReference type="NCBI Taxonomy" id="2575440"/>
    <lineage>
        <taxon>Bacteria</taxon>
        <taxon>Bacillati</taxon>
        <taxon>Actinomycetota</taxon>
        <taxon>Actinomycetes</taxon>
        <taxon>Propionibacteriales</taxon>
        <taxon>Nocardioidaceae</taxon>
        <taxon>Nocardioides</taxon>
    </lineage>
</organism>
<dbReference type="GO" id="GO:0005886">
    <property type="term" value="C:plasma membrane"/>
    <property type="evidence" value="ECO:0007669"/>
    <property type="project" value="UniProtKB-SubCell"/>
</dbReference>
<keyword evidence="2" id="KW-1003">Cell membrane</keyword>
<evidence type="ECO:0000256" key="1">
    <source>
        <dbReference type="ARBA" id="ARBA00004651"/>
    </source>
</evidence>
<feature type="transmembrane region" description="Helical" evidence="6">
    <location>
        <begin position="230"/>
        <end position="251"/>
    </location>
</feature>
<keyword evidence="4 6" id="KW-1133">Transmembrane helix</keyword>
<dbReference type="InterPro" id="IPR038766">
    <property type="entry name" value="Membrane_comp_ABC_pdt"/>
</dbReference>
<comment type="caution">
    <text evidence="8">The sequence shown here is derived from an EMBL/GenBank/DDBJ whole genome shotgun (WGS) entry which is preliminary data.</text>
</comment>
<feature type="transmembrane region" description="Helical" evidence="6">
    <location>
        <begin position="146"/>
        <end position="167"/>
    </location>
</feature>
<reference evidence="8 9" key="1">
    <citation type="submission" date="2019-04" db="EMBL/GenBank/DDBJ databases">
        <authorList>
            <person name="Dong K."/>
        </authorList>
    </citation>
    <scope>NUCLEOTIDE SEQUENCE [LARGE SCALE GENOMIC DNA]</scope>
    <source>
        <strain evidence="9">dk3543</strain>
    </source>
</reference>
<feature type="transmembrane region" description="Helical" evidence="6">
    <location>
        <begin position="107"/>
        <end position="126"/>
    </location>
</feature>
<dbReference type="AlphaFoldDB" id="A0A4U2YIG0"/>
<accession>A0A4U2YIG0</accession>
<dbReference type="OrthoDB" id="3223244at2"/>
<evidence type="ECO:0000256" key="5">
    <source>
        <dbReference type="ARBA" id="ARBA00023136"/>
    </source>
</evidence>
<feature type="transmembrane region" description="Helical" evidence="6">
    <location>
        <begin position="599"/>
        <end position="619"/>
    </location>
</feature>
<evidence type="ECO:0000256" key="3">
    <source>
        <dbReference type="ARBA" id="ARBA00022692"/>
    </source>
</evidence>
<gene>
    <name evidence="8" type="ORF">FC770_15095</name>
</gene>
<name>A0A4U2YIG0_9ACTN</name>
<feature type="domain" description="ABC3 transporter permease C-terminal" evidence="7">
    <location>
        <begin position="58"/>
        <end position="178"/>
    </location>
</feature>
<dbReference type="RefSeq" id="WP_137067135.1">
    <property type="nucleotide sequence ID" value="NZ_CP040748.1"/>
</dbReference>
<sequence>MSTLGRITRSGALAHAPSLVAPFVVVALAAALVSVTGVLVESGLRSDDGGMVVAVASSFAGTALVLVIFVVTATVQLALRQRHRDLALMRAVGATAAQMRALVAREVTLVTVTAAPLGALAGLYAAPLLTPSLVAAGVADPGLTLHFSPAPVVAAVLVLLPVTLLAARLATRATLRQAPTTAVAQSLVEPLDIGRTRKLSAAVVAGLGLVTAFSPVVVPGTLGAATSAVSAFLLIGAVALAGPALVAWVLERTGTAHGTPAVRLALANTRGFSRRLTTVVVPLALALGVGTVQASTDDALAKAAGAQLRAGLAADLVVTGADVGDQVAELSSLAGVDDVVALSRVPAKVRTDDESQWLGALGWEPVAMLALPPEGTRGMLDPSVVEGDLAALAEPGTIAISRDAQFDTGKGIGEEIAVDWGTGTPVGAKVVAIHERGLGFGDYLVAQDSAAAHGVDVRPDTLLLGTDDATAVRDHLAGPGFAGLDLVVQDEAGHVQQMTIAAEGATRLSSVLLLALLLFVGVAAANALVLSTAGRAGELLLLRRTGATRRQLLAMAGVESLVTGGVAWLVGTATVVPAAVGVTSGLLGWAAPAVAWTTYGWLSLTVLLIPLLTVVPVVARGLLAHRVPVLGAAGRLS</sequence>
<proteinExistence type="predicted"/>
<keyword evidence="5 6" id="KW-0472">Membrane</keyword>
<protein>
    <submittedName>
        <fullName evidence="8">FtsX-like permease family protein</fullName>
    </submittedName>
</protein>
<dbReference type="InterPro" id="IPR003838">
    <property type="entry name" value="ABC3_permease_C"/>
</dbReference>
<evidence type="ECO:0000313" key="8">
    <source>
        <dbReference type="EMBL" id="TKI60829.1"/>
    </source>
</evidence>
<keyword evidence="9" id="KW-1185">Reference proteome</keyword>
<feature type="transmembrane region" description="Helical" evidence="6">
    <location>
        <begin position="52"/>
        <end position="79"/>
    </location>
</feature>
<evidence type="ECO:0000259" key="7">
    <source>
        <dbReference type="Pfam" id="PF02687"/>
    </source>
</evidence>
<dbReference type="Pfam" id="PF02687">
    <property type="entry name" value="FtsX"/>
    <property type="match status" value="1"/>
</dbReference>